<sequence>MLPSPVVMTGALLKRGAEGGVGNGNGNDNDNMAQLPGWAVIVLFADFLVFFPIFFYIGYTLSSIYPTLAAVEDPQPPAYTSVSLDDESTTAPNPVKSDDNALTTTSLRRIDRLLRQTAGWTANFRGLACAIFLNIAISFCGIAVSWVIPRHLGLLAATLATVQLSTAWTHIVITTPSTLHFWQRLPPFGKTFKATWLPVTAWWAAFQITLYVPVVLGRAFGLGQWDPSRPTAVPDYNGHAVWQSFIIFVVTLASAVLLVIPADVILIRVQASLLPADADTIVPFDRSFGGKVEPEVVTGRGYVDFQTAWATFERASWIRLYKLLAKITAVTFVMYALVLAIVVPEVVLMLKTSEPAGSA</sequence>
<accession>A0A9W8YRD8</accession>
<feature type="transmembrane region" description="Helical" evidence="1">
    <location>
        <begin position="323"/>
        <end position="343"/>
    </location>
</feature>
<keyword evidence="1" id="KW-0472">Membrane</keyword>
<evidence type="ECO:0000313" key="3">
    <source>
        <dbReference type="Proteomes" id="UP001140453"/>
    </source>
</evidence>
<proteinExistence type="predicted"/>
<feature type="transmembrane region" description="Helical" evidence="1">
    <location>
        <begin position="124"/>
        <end position="148"/>
    </location>
</feature>
<gene>
    <name evidence="2" type="ORF">N0V93_007323</name>
</gene>
<name>A0A9W8YRD8_9PEZI</name>
<protein>
    <recommendedName>
        <fullName evidence="4">Ubiquitin carrier protein</fullName>
    </recommendedName>
</protein>
<dbReference type="OrthoDB" id="2896006at2759"/>
<organism evidence="2 3">
    <name type="scientific">Gnomoniopsis smithogilvyi</name>
    <dbReference type="NCBI Taxonomy" id="1191159"/>
    <lineage>
        <taxon>Eukaryota</taxon>
        <taxon>Fungi</taxon>
        <taxon>Dikarya</taxon>
        <taxon>Ascomycota</taxon>
        <taxon>Pezizomycotina</taxon>
        <taxon>Sordariomycetes</taxon>
        <taxon>Sordariomycetidae</taxon>
        <taxon>Diaporthales</taxon>
        <taxon>Gnomoniaceae</taxon>
        <taxon>Gnomoniopsis</taxon>
    </lineage>
</organism>
<feature type="transmembrane region" description="Helical" evidence="1">
    <location>
        <begin position="194"/>
        <end position="220"/>
    </location>
</feature>
<feature type="transmembrane region" description="Helical" evidence="1">
    <location>
        <begin position="240"/>
        <end position="260"/>
    </location>
</feature>
<keyword evidence="1" id="KW-1133">Transmembrane helix</keyword>
<feature type="transmembrane region" description="Helical" evidence="1">
    <location>
        <begin position="38"/>
        <end position="59"/>
    </location>
</feature>
<reference evidence="2" key="1">
    <citation type="submission" date="2022-10" db="EMBL/GenBank/DDBJ databases">
        <title>Tapping the CABI collections for fungal endophytes: first genome assemblies for Collariella, Neodidymelliopsis, Ascochyta clinopodiicola, Didymella pomorum, Didymosphaeria variabile, Neocosmospora piperis and Neocucurbitaria cava.</title>
        <authorList>
            <person name="Hill R."/>
        </authorList>
    </citation>
    <scope>NUCLEOTIDE SEQUENCE</scope>
    <source>
        <strain evidence="2">IMI 355082</strain>
    </source>
</reference>
<dbReference type="Proteomes" id="UP001140453">
    <property type="component" value="Unassembled WGS sequence"/>
</dbReference>
<evidence type="ECO:0008006" key="4">
    <source>
        <dbReference type="Google" id="ProtNLM"/>
    </source>
</evidence>
<dbReference type="EMBL" id="JAPEVB010000004">
    <property type="protein sequence ID" value="KAJ4389851.1"/>
    <property type="molecule type" value="Genomic_DNA"/>
</dbReference>
<keyword evidence="3" id="KW-1185">Reference proteome</keyword>
<keyword evidence="1" id="KW-0812">Transmembrane</keyword>
<evidence type="ECO:0000313" key="2">
    <source>
        <dbReference type="EMBL" id="KAJ4389851.1"/>
    </source>
</evidence>
<comment type="caution">
    <text evidence="2">The sequence shown here is derived from an EMBL/GenBank/DDBJ whole genome shotgun (WGS) entry which is preliminary data.</text>
</comment>
<feature type="transmembrane region" description="Helical" evidence="1">
    <location>
        <begin position="154"/>
        <end position="173"/>
    </location>
</feature>
<evidence type="ECO:0000256" key="1">
    <source>
        <dbReference type="SAM" id="Phobius"/>
    </source>
</evidence>
<dbReference type="AlphaFoldDB" id="A0A9W8YRD8"/>